<reference evidence="3" key="2">
    <citation type="submission" date="2015-01" db="EMBL/GenBank/DDBJ databases">
        <title>Evolutionary Origins and Diversification of the Mycorrhizal Mutualists.</title>
        <authorList>
            <consortium name="DOE Joint Genome Institute"/>
            <consortium name="Mycorrhizal Genomics Consortium"/>
            <person name="Kohler A."/>
            <person name="Kuo A."/>
            <person name="Nagy L.G."/>
            <person name="Floudas D."/>
            <person name="Copeland A."/>
            <person name="Barry K.W."/>
            <person name="Cichocki N."/>
            <person name="Veneault-Fourrey C."/>
            <person name="LaButti K."/>
            <person name="Lindquist E.A."/>
            <person name="Lipzen A."/>
            <person name="Lundell T."/>
            <person name="Morin E."/>
            <person name="Murat C."/>
            <person name="Riley R."/>
            <person name="Ohm R."/>
            <person name="Sun H."/>
            <person name="Tunlid A."/>
            <person name="Henrissat B."/>
            <person name="Grigoriev I.V."/>
            <person name="Hibbett D.S."/>
            <person name="Martin F."/>
        </authorList>
    </citation>
    <scope>NUCLEOTIDE SEQUENCE [LARGE SCALE GENOMIC DNA]</scope>
    <source>
        <strain evidence="3">LaAM-08-1</strain>
    </source>
</reference>
<feature type="chain" id="PRO_5002206356" evidence="1">
    <location>
        <begin position="20"/>
        <end position="143"/>
    </location>
</feature>
<reference evidence="2 3" key="1">
    <citation type="submission" date="2014-04" db="EMBL/GenBank/DDBJ databases">
        <authorList>
            <consortium name="DOE Joint Genome Institute"/>
            <person name="Kuo A."/>
            <person name="Kohler A."/>
            <person name="Nagy L.G."/>
            <person name="Floudas D."/>
            <person name="Copeland A."/>
            <person name="Barry K.W."/>
            <person name="Cichocki N."/>
            <person name="Veneault-Fourrey C."/>
            <person name="LaButti K."/>
            <person name="Lindquist E.A."/>
            <person name="Lipzen A."/>
            <person name="Lundell T."/>
            <person name="Morin E."/>
            <person name="Murat C."/>
            <person name="Sun H."/>
            <person name="Tunlid A."/>
            <person name="Henrissat B."/>
            <person name="Grigoriev I.V."/>
            <person name="Hibbett D.S."/>
            <person name="Martin F."/>
            <person name="Nordberg H.P."/>
            <person name="Cantor M.N."/>
            <person name="Hua S.X."/>
        </authorList>
    </citation>
    <scope>NUCLEOTIDE SEQUENCE [LARGE SCALE GENOMIC DNA]</scope>
    <source>
        <strain evidence="2 3">LaAM-08-1</strain>
    </source>
</reference>
<dbReference type="HOGENOM" id="CLU_150162_0_0_1"/>
<keyword evidence="3" id="KW-1185">Reference proteome</keyword>
<evidence type="ECO:0000313" key="3">
    <source>
        <dbReference type="Proteomes" id="UP000054477"/>
    </source>
</evidence>
<sequence>MHSLLFTLSTLLAFAAVHAAPQGQPSGAPTCTFSCPPQDQLGFNLGVHTDDGTNLFCSYPAVDGEDPNDFFCRYSDTNGGLTQDNDASLCPVSAPSSGCNTRRNAVARAPAPPMAAPVARAPTPGDIKMRANLKKRKPVPVDA</sequence>
<dbReference type="OrthoDB" id="3262731at2759"/>
<dbReference type="AlphaFoldDB" id="A0A0C9YBE5"/>
<proteinExistence type="predicted"/>
<accession>A0A0C9YBE5</accession>
<keyword evidence="1" id="KW-0732">Signal</keyword>
<organism evidence="2 3">
    <name type="scientific">Laccaria amethystina LaAM-08-1</name>
    <dbReference type="NCBI Taxonomy" id="1095629"/>
    <lineage>
        <taxon>Eukaryota</taxon>
        <taxon>Fungi</taxon>
        <taxon>Dikarya</taxon>
        <taxon>Basidiomycota</taxon>
        <taxon>Agaricomycotina</taxon>
        <taxon>Agaricomycetes</taxon>
        <taxon>Agaricomycetidae</taxon>
        <taxon>Agaricales</taxon>
        <taxon>Agaricineae</taxon>
        <taxon>Hydnangiaceae</taxon>
        <taxon>Laccaria</taxon>
    </lineage>
</organism>
<gene>
    <name evidence="2" type="ORF">K443DRAFT_675193</name>
</gene>
<dbReference type="EMBL" id="KN838560">
    <property type="protein sequence ID" value="KIK05413.1"/>
    <property type="molecule type" value="Genomic_DNA"/>
</dbReference>
<dbReference type="Proteomes" id="UP000054477">
    <property type="component" value="Unassembled WGS sequence"/>
</dbReference>
<name>A0A0C9YBE5_9AGAR</name>
<evidence type="ECO:0000256" key="1">
    <source>
        <dbReference type="SAM" id="SignalP"/>
    </source>
</evidence>
<evidence type="ECO:0000313" key="2">
    <source>
        <dbReference type="EMBL" id="KIK05413.1"/>
    </source>
</evidence>
<feature type="signal peptide" evidence="1">
    <location>
        <begin position="1"/>
        <end position="19"/>
    </location>
</feature>
<protein>
    <submittedName>
        <fullName evidence="2">Uncharacterized protein</fullName>
    </submittedName>
</protein>